<feature type="signal peptide" evidence="1">
    <location>
        <begin position="1"/>
        <end position="30"/>
    </location>
</feature>
<dbReference type="Proteomes" id="UP000043764">
    <property type="component" value="Unassembled WGS sequence"/>
</dbReference>
<organism evidence="2 3">
    <name type="scientific">Phaeobacter italicus</name>
    <dbReference type="NCBI Taxonomy" id="481446"/>
    <lineage>
        <taxon>Bacteria</taxon>
        <taxon>Pseudomonadati</taxon>
        <taxon>Pseudomonadota</taxon>
        <taxon>Alphaproteobacteria</taxon>
        <taxon>Rhodobacterales</taxon>
        <taxon>Roseobacteraceae</taxon>
        <taxon>Phaeobacter</taxon>
    </lineage>
</organism>
<keyword evidence="1" id="KW-0732">Signal</keyword>
<evidence type="ECO:0000256" key="1">
    <source>
        <dbReference type="SAM" id="SignalP"/>
    </source>
</evidence>
<keyword evidence="3" id="KW-1185">Reference proteome</keyword>
<dbReference type="EMBL" id="CVRL01000003">
    <property type="protein sequence ID" value="CRL09515.1"/>
    <property type="molecule type" value="Genomic_DNA"/>
</dbReference>
<evidence type="ECO:0000313" key="3">
    <source>
        <dbReference type="Proteomes" id="UP000043764"/>
    </source>
</evidence>
<evidence type="ECO:0000313" key="2">
    <source>
        <dbReference type="EMBL" id="CRL09515.1"/>
    </source>
</evidence>
<protein>
    <submittedName>
        <fullName evidence="2">Invasion protein B, involved in pathogenesis</fullName>
    </submittedName>
</protein>
<sequence>MLPRSFGLAIGRGFAAVGLMALSTASAAVAQDLDGRDTAGNWRVTEYETHGVWKTICDEREEPSGLHQRCYVRWVDVYTQTPKLGALFAFVTPDGAGDRIQFGPEPGSVFLPGGFQIRRGDDIVWVQDDRQCLLWAQCDFDAESSSAVLREMRAGGVLELRFEDRSGARYALSWPLDGFSAAFDSYRAHWAKRQ</sequence>
<name>A0A0H5DDB6_9RHOB</name>
<dbReference type="Gene3D" id="2.60.40.1880">
    <property type="entry name" value="Invasion associated locus B (IalB) protein"/>
    <property type="match status" value="1"/>
</dbReference>
<dbReference type="AlphaFoldDB" id="A0A0H5DDB6"/>
<dbReference type="RefSeq" id="WP_050672414.1">
    <property type="nucleotide sequence ID" value="NZ_CVRL01000003.1"/>
</dbReference>
<feature type="chain" id="PRO_5005217490" evidence="1">
    <location>
        <begin position="31"/>
        <end position="194"/>
    </location>
</feature>
<dbReference type="InterPro" id="IPR038696">
    <property type="entry name" value="IalB_sf"/>
</dbReference>
<reference evidence="3" key="1">
    <citation type="submission" date="2015-05" db="EMBL/GenBank/DDBJ databases">
        <authorList>
            <person name="Rodrigo-Torres Lidia"/>
            <person name="Arahal R.David."/>
        </authorList>
    </citation>
    <scope>NUCLEOTIDE SEQUENCE [LARGE SCALE GENOMIC DNA]</scope>
    <source>
        <strain evidence="3">CECT 7321</strain>
    </source>
</reference>
<proteinExistence type="predicted"/>
<accession>A0A0H5DDB6</accession>
<gene>
    <name evidence="2" type="ORF">NIT7321_00346</name>
</gene>